<dbReference type="EMBL" id="JAAAIL010000227">
    <property type="protein sequence ID" value="KAG0278018.1"/>
    <property type="molecule type" value="Genomic_DNA"/>
</dbReference>
<accession>A0AAD4H979</accession>
<feature type="compositionally biased region" description="Low complexity" evidence="1">
    <location>
        <begin position="516"/>
        <end position="533"/>
    </location>
</feature>
<feature type="compositionally biased region" description="Low complexity" evidence="1">
    <location>
        <begin position="468"/>
        <end position="507"/>
    </location>
</feature>
<keyword evidence="2" id="KW-0812">Transmembrane</keyword>
<feature type="region of interest" description="Disordered" evidence="1">
    <location>
        <begin position="638"/>
        <end position="835"/>
    </location>
</feature>
<keyword evidence="2" id="KW-0472">Membrane</keyword>
<feature type="region of interest" description="Disordered" evidence="1">
    <location>
        <begin position="414"/>
        <end position="537"/>
    </location>
</feature>
<comment type="caution">
    <text evidence="3">The sequence shown here is derived from an EMBL/GenBank/DDBJ whole genome shotgun (WGS) entry which is preliminary data.</text>
</comment>
<feature type="region of interest" description="Disordered" evidence="1">
    <location>
        <begin position="550"/>
        <end position="588"/>
    </location>
</feature>
<feature type="compositionally biased region" description="Polar residues" evidence="1">
    <location>
        <begin position="568"/>
        <end position="585"/>
    </location>
</feature>
<feature type="compositionally biased region" description="Gly residues" evidence="1">
    <location>
        <begin position="425"/>
        <end position="446"/>
    </location>
</feature>
<evidence type="ECO:0000313" key="4">
    <source>
        <dbReference type="Proteomes" id="UP001194580"/>
    </source>
</evidence>
<dbReference type="AlphaFoldDB" id="A0AAD4H979"/>
<organism evidence="3 4">
    <name type="scientific">Linnemannia exigua</name>
    <dbReference type="NCBI Taxonomy" id="604196"/>
    <lineage>
        <taxon>Eukaryota</taxon>
        <taxon>Fungi</taxon>
        <taxon>Fungi incertae sedis</taxon>
        <taxon>Mucoromycota</taxon>
        <taxon>Mortierellomycotina</taxon>
        <taxon>Mortierellomycetes</taxon>
        <taxon>Mortierellales</taxon>
        <taxon>Mortierellaceae</taxon>
        <taxon>Linnemannia</taxon>
    </lineage>
</organism>
<keyword evidence="4" id="KW-1185">Reference proteome</keyword>
<feature type="transmembrane region" description="Helical" evidence="2">
    <location>
        <begin position="52"/>
        <end position="73"/>
    </location>
</feature>
<reference evidence="3" key="1">
    <citation type="journal article" date="2020" name="Fungal Divers.">
        <title>Resolving the Mortierellaceae phylogeny through synthesis of multi-gene phylogenetics and phylogenomics.</title>
        <authorList>
            <person name="Vandepol N."/>
            <person name="Liber J."/>
            <person name="Desiro A."/>
            <person name="Na H."/>
            <person name="Kennedy M."/>
            <person name="Barry K."/>
            <person name="Grigoriev I.V."/>
            <person name="Miller A.N."/>
            <person name="O'Donnell K."/>
            <person name="Stajich J.E."/>
            <person name="Bonito G."/>
        </authorList>
    </citation>
    <scope>NUCLEOTIDE SEQUENCE</scope>
    <source>
        <strain evidence="3">NRRL 28262</strain>
    </source>
</reference>
<gene>
    <name evidence="3" type="ORF">BGZ95_004890</name>
</gene>
<feature type="transmembrane region" description="Helical" evidence="2">
    <location>
        <begin position="265"/>
        <end position="297"/>
    </location>
</feature>
<name>A0AAD4H979_9FUNG</name>
<evidence type="ECO:0000256" key="1">
    <source>
        <dbReference type="SAM" id="MobiDB-lite"/>
    </source>
</evidence>
<dbReference type="Proteomes" id="UP001194580">
    <property type="component" value="Unassembled WGS sequence"/>
</dbReference>
<protein>
    <submittedName>
        <fullName evidence="3">Uncharacterized protein</fullName>
    </submittedName>
</protein>
<feature type="compositionally biased region" description="Low complexity" evidence="1">
    <location>
        <begin position="763"/>
        <end position="773"/>
    </location>
</feature>
<feature type="compositionally biased region" description="Polar residues" evidence="1">
    <location>
        <begin position="793"/>
        <end position="817"/>
    </location>
</feature>
<feature type="compositionally biased region" description="Basic and acidic residues" evidence="1">
    <location>
        <begin position="727"/>
        <end position="737"/>
    </location>
</feature>
<proteinExistence type="predicted"/>
<feature type="transmembrane region" description="Helical" evidence="2">
    <location>
        <begin position="79"/>
        <end position="101"/>
    </location>
</feature>
<keyword evidence="2" id="KW-1133">Transmembrane helix</keyword>
<evidence type="ECO:0000256" key="2">
    <source>
        <dbReference type="SAM" id="Phobius"/>
    </source>
</evidence>
<sequence length="895" mass="99711">MPTGGINDNAKDDPVRDWLSSLGSGIELLLEALRSLPTPATDSSTKHILLKLSFRCLILHTILSLLSSLFTAASTNIPGASYFALPHTYLIYPYIFFYRYLFPKRWDQLFMSTVRSLNCANRSDIVAKPGPRYFVQLKNFLRRFVKAHVELKAIHWLVQRAGAGTGTGTGGGGGSESFFYYPSAALALLASYTFLKSKKVVLLWKLVLVFAFVVQGGNLDTPIWFVQTIYLQEWFLYELLQPYLSRVQFKPWEEQAWLDRYQTELYGFVLAGWVICQIPWIGVAALPCMFPAVAFLLTKSCGSMENSSQGRVGGAGDLIERRAPGVKLVAQGNHAAVRGDWEAVKVLTMVQADPKDARQAIRSFKPQDHNLFWKNSLWHYSVDGGHQTTMTREQVEQDRIRSQLRREALYHEAEREAARQFHSRVGGGGPPGGFGRGPPGGFGHGPPSGWDMRMDPRFSMLSATMGLPSSSPSSTSSSTAVESSSSSSPIAVSGSVSTSISTPSTSIHDPIAGPIASSSKANKNNKNNNNNNSYQSMAEDDLTRYNFSDRKTFSSAPSAPREEDLLPSTGTRIGSRAGGQNSVNADNDHRRQYLHTESGTTLNDSNNDRIREEENKARLRENMLRAKENLRDATQQLHRAQYQTASQGGGERCSESDEQFEDYEDDQEYYEDQGEKDEEEEEHHEDNAEPRQQLAATRGFGFSRGDRGSGGRRGERGGMFKFPSRGGRGDRRQRGMDGNRGFVRGLSMRGQERGRWGRGPRYSQSQSQSQGQSYDDEQGRGYDHHHRSRSISDRGNTYTPISHISSASTPPNLGRTQSSPPLPPPNNNNTSTAAATTSSVPDFSYFSETITQGMAQFEQQLNQRMNAWGNQWAQKIRDAVTDPDNPNVFHIKYER</sequence>
<feature type="compositionally biased region" description="Basic and acidic residues" evidence="1">
    <location>
        <begin position="704"/>
        <end position="718"/>
    </location>
</feature>
<evidence type="ECO:0000313" key="3">
    <source>
        <dbReference type="EMBL" id="KAG0278018.1"/>
    </source>
</evidence>
<feature type="compositionally biased region" description="Acidic residues" evidence="1">
    <location>
        <begin position="656"/>
        <end position="683"/>
    </location>
</feature>